<evidence type="ECO:0000313" key="3">
    <source>
        <dbReference type="Proteomes" id="UP001150924"/>
    </source>
</evidence>
<feature type="transmembrane region" description="Helical" evidence="1">
    <location>
        <begin position="24"/>
        <end position="42"/>
    </location>
</feature>
<comment type="caution">
    <text evidence="2">The sequence shown here is derived from an EMBL/GenBank/DDBJ whole genome shotgun (WGS) entry which is preliminary data.</text>
</comment>
<keyword evidence="1" id="KW-0812">Transmembrane</keyword>
<dbReference type="AlphaFoldDB" id="A0A9X3EUP3"/>
<keyword evidence="3" id="KW-1185">Reference proteome</keyword>
<gene>
    <name evidence="2" type="ORF">OV079_31270</name>
</gene>
<name>A0A9X3EUP3_9BACT</name>
<dbReference type="Proteomes" id="UP001150924">
    <property type="component" value="Unassembled WGS sequence"/>
</dbReference>
<dbReference type="EMBL" id="JAPNKE010000002">
    <property type="protein sequence ID" value="MCY1009965.1"/>
    <property type="molecule type" value="Genomic_DNA"/>
</dbReference>
<accession>A0A9X3EUP3</accession>
<keyword evidence="1" id="KW-1133">Transmembrane helix</keyword>
<protein>
    <submittedName>
        <fullName evidence="2">Uncharacterized protein</fullName>
    </submittedName>
</protein>
<reference evidence="2" key="1">
    <citation type="submission" date="2022-11" db="EMBL/GenBank/DDBJ databases">
        <title>Minimal conservation of predation-associated metabolite biosynthetic gene clusters underscores biosynthetic potential of Myxococcota including descriptions for ten novel species: Archangium lansinium sp. nov., Myxococcus landrumus sp. nov., Nannocystis bai.</title>
        <authorList>
            <person name="Ahearne A."/>
            <person name="Stevens C."/>
            <person name="Phillips K."/>
        </authorList>
    </citation>
    <scope>NUCLEOTIDE SEQUENCE</scope>
    <source>
        <strain evidence="2">Na p29</strain>
    </source>
</reference>
<evidence type="ECO:0000313" key="2">
    <source>
        <dbReference type="EMBL" id="MCY1009965.1"/>
    </source>
</evidence>
<dbReference type="RefSeq" id="WP_267772734.1">
    <property type="nucleotide sequence ID" value="NZ_JAPNKE010000002.1"/>
</dbReference>
<organism evidence="2 3">
    <name type="scientific">Nannocystis pusilla</name>
    <dbReference type="NCBI Taxonomy" id="889268"/>
    <lineage>
        <taxon>Bacteria</taxon>
        <taxon>Pseudomonadati</taxon>
        <taxon>Myxococcota</taxon>
        <taxon>Polyangia</taxon>
        <taxon>Nannocystales</taxon>
        <taxon>Nannocystaceae</taxon>
        <taxon>Nannocystis</taxon>
    </lineage>
</organism>
<sequence>MREPDHPPSPPEIVRRLQFHREQWLLLPLMFAVPILALLGLLGGPRVRQEIDLGGVRLAVEFAPRDHLEDWGRMHVTVVNRAAAPLVDARAEFAAGLLDRLWRPSFHPQLARVEADWYVVPLGDVPSGARGQRLRIRHFLPEWPLRSRRAAPGISAFAREQS</sequence>
<keyword evidence="1" id="KW-0472">Membrane</keyword>
<evidence type="ECO:0000256" key="1">
    <source>
        <dbReference type="SAM" id="Phobius"/>
    </source>
</evidence>
<proteinExistence type="predicted"/>